<dbReference type="AlphaFoldDB" id="A0AAD4RA65"/>
<evidence type="ECO:0000256" key="1">
    <source>
        <dbReference type="ARBA" id="ARBA00007637"/>
    </source>
</evidence>
<evidence type="ECO:0000256" key="6">
    <source>
        <dbReference type="ARBA" id="ARBA00069940"/>
    </source>
</evidence>
<evidence type="ECO:0000256" key="3">
    <source>
        <dbReference type="ARBA" id="ARBA00059023"/>
    </source>
</evidence>
<dbReference type="InterPro" id="IPR001509">
    <property type="entry name" value="Epimerase_deHydtase"/>
</dbReference>
<dbReference type="PANTHER" id="PTHR42687:SF1">
    <property type="entry name" value="L-THREONINE 3-DEHYDROGENASE, MITOCHONDRIAL"/>
    <property type="match status" value="1"/>
</dbReference>
<name>A0AAD4RA65_9BILA</name>
<proteinExistence type="inferred from homology"/>
<gene>
    <name evidence="8" type="ORF">DdX_04885</name>
</gene>
<dbReference type="Proteomes" id="UP001201812">
    <property type="component" value="Unassembled WGS sequence"/>
</dbReference>
<evidence type="ECO:0000313" key="9">
    <source>
        <dbReference type="Proteomes" id="UP001201812"/>
    </source>
</evidence>
<evidence type="ECO:0000256" key="4">
    <source>
        <dbReference type="ARBA" id="ARBA00060557"/>
    </source>
</evidence>
<comment type="pathway">
    <text evidence="4">Amino-acid degradation; L-threonine degradation via oxydo-reductase pathway; glycine from L-threonine: step 1/2.</text>
</comment>
<dbReference type="Pfam" id="PF01370">
    <property type="entry name" value="Epimerase"/>
    <property type="match status" value="1"/>
</dbReference>
<evidence type="ECO:0000256" key="5">
    <source>
        <dbReference type="ARBA" id="ARBA00066604"/>
    </source>
</evidence>
<dbReference type="EMBL" id="JAKKPZ010000005">
    <property type="protein sequence ID" value="KAI1720643.1"/>
    <property type="molecule type" value="Genomic_DNA"/>
</dbReference>
<comment type="caution">
    <text evidence="8">The sequence shown here is derived from an EMBL/GenBank/DDBJ whole genome shotgun (WGS) entry which is preliminary data.</text>
</comment>
<dbReference type="GO" id="GO:0006567">
    <property type="term" value="P:L-threonine catabolic process"/>
    <property type="evidence" value="ECO:0007669"/>
    <property type="project" value="TreeGrafter"/>
</dbReference>
<keyword evidence="9" id="KW-1185">Reference proteome</keyword>
<dbReference type="PANTHER" id="PTHR42687">
    <property type="entry name" value="L-THREONINE 3-DEHYDROGENASE"/>
    <property type="match status" value="1"/>
</dbReference>
<evidence type="ECO:0000256" key="2">
    <source>
        <dbReference type="ARBA" id="ARBA00050613"/>
    </source>
</evidence>
<sequence length="494" mass="55770">MSTSFALLTLFGDSEHASFHHLNGSNGVNLFSAANMMISLNSIQTNHAVIDQSPSHQHPQHCDVVCYLLPPGRWHHVGQQRADYLMKRILMRDLRIFITTACKMKNLILLRQCNQMCSSDSIIQVRRISQRRHASTFSTPLTGKGMAAPTKDPLHRFFSLSKQCPQTPKILITGGMGQLGRSLASILKYMYGRDSVLLTDICKRPADFHDSTSSYCYLNILDRKSIEELVVNNNIDTLIHFSALLSAVGEQNVELALDVNCQGVQNVMNVARAHKLKIFIPSTIGAFGQTTPRTMTPDLTIQRPRTIYGVTKVFAELLGEYYFERFGVDFRSLRFPGIISDVQPGGGTTDYAIQMFYDAIMYGKHTCYLRADTMLPMMYDTDYMASVINLLLTPSENLSLRTYNVTGFSFTPEQLANGIREHFPNFEIDYKICPVRQRIADSWPRSLDDSTARDDWDWKPEFNLEGTIRIMLDRVCAKLKPNETATTASLVASM</sequence>
<reference evidence="8" key="1">
    <citation type="submission" date="2022-01" db="EMBL/GenBank/DDBJ databases">
        <title>Genome Sequence Resource for Two Populations of Ditylenchus destructor, the Migratory Endoparasitic Phytonematode.</title>
        <authorList>
            <person name="Zhang H."/>
            <person name="Lin R."/>
            <person name="Xie B."/>
        </authorList>
    </citation>
    <scope>NUCLEOTIDE SEQUENCE</scope>
    <source>
        <strain evidence="8">BazhouSP</strain>
    </source>
</reference>
<dbReference type="EC" id="1.1.1.103" evidence="5"/>
<dbReference type="InterPro" id="IPR036291">
    <property type="entry name" value="NAD(P)-bd_dom_sf"/>
</dbReference>
<dbReference type="FunFam" id="3.40.50.720:FF:000077">
    <property type="entry name" value="L-threonine 3-dehydrogenase, mitochondrial"/>
    <property type="match status" value="1"/>
</dbReference>
<evidence type="ECO:0000313" key="8">
    <source>
        <dbReference type="EMBL" id="KAI1720643.1"/>
    </source>
</evidence>
<organism evidence="8 9">
    <name type="scientific">Ditylenchus destructor</name>
    <dbReference type="NCBI Taxonomy" id="166010"/>
    <lineage>
        <taxon>Eukaryota</taxon>
        <taxon>Metazoa</taxon>
        <taxon>Ecdysozoa</taxon>
        <taxon>Nematoda</taxon>
        <taxon>Chromadorea</taxon>
        <taxon>Rhabditida</taxon>
        <taxon>Tylenchina</taxon>
        <taxon>Tylenchomorpha</taxon>
        <taxon>Sphaerularioidea</taxon>
        <taxon>Anguinidae</taxon>
        <taxon>Anguininae</taxon>
        <taxon>Ditylenchus</taxon>
    </lineage>
</organism>
<comment type="catalytic activity">
    <reaction evidence="2">
        <text>L-threonine + NAD(+) = (2S)-2-amino-3-oxobutanoate + NADH + H(+)</text>
        <dbReference type="Rhea" id="RHEA:13161"/>
        <dbReference type="ChEBI" id="CHEBI:15378"/>
        <dbReference type="ChEBI" id="CHEBI:57540"/>
        <dbReference type="ChEBI" id="CHEBI:57926"/>
        <dbReference type="ChEBI" id="CHEBI:57945"/>
        <dbReference type="ChEBI" id="CHEBI:78948"/>
        <dbReference type="EC" id="1.1.1.103"/>
    </reaction>
</comment>
<comment type="function">
    <text evidence="3">Catalyzes the NAD(+)-dependent oxidation of L-threonine to 2-amino-3-ketobutyrate, mediating L-threonine catabolism.</text>
</comment>
<dbReference type="InterPro" id="IPR051225">
    <property type="entry name" value="NAD(P)_epim/dehydratase"/>
</dbReference>
<dbReference type="Gene3D" id="3.40.50.720">
    <property type="entry name" value="NAD(P)-binding Rossmann-like Domain"/>
    <property type="match status" value="1"/>
</dbReference>
<feature type="domain" description="NAD-dependent epimerase/dehydratase" evidence="7">
    <location>
        <begin position="170"/>
        <end position="405"/>
    </location>
</feature>
<comment type="similarity">
    <text evidence="1">Belongs to the NAD(P)-dependent epimerase/dehydratase family.</text>
</comment>
<dbReference type="SUPFAM" id="SSF51735">
    <property type="entry name" value="NAD(P)-binding Rossmann-fold domains"/>
    <property type="match status" value="1"/>
</dbReference>
<protein>
    <recommendedName>
        <fullName evidence="6">L-threonine 3-dehydrogenase, mitochondrial</fullName>
        <ecNumber evidence="5">1.1.1.103</ecNumber>
    </recommendedName>
</protein>
<dbReference type="GO" id="GO:0008743">
    <property type="term" value="F:L-threonine 3-dehydrogenase activity"/>
    <property type="evidence" value="ECO:0007669"/>
    <property type="project" value="UniProtKB-EC"/>
</dbReference>
<accession>A0AAD4RA65</accession>
<evidence type="ECO:0000259" key="7">
    <source>
        <dbReference type="Pfam" id="PF01370"/>
    </source>
</evidence>